<dbReference type="GO" id="GO:0004590">
    <property type="term" value="F:orotidine-5'-phosphate decarboxylase activity"/>
    <property type="evidence" value="ECO:0007669"/>
    <property type="project" value="UniProtKB-EC"/>
</dbReference>
<reference evidence="4" key="1">
    <citation type="journal article" date="2019" name="Int. J. Syst. Evol. Microbiol.">
        <title>The Global Catalogue of Microorganisms (GCM) 10K type strain sequencing project: providing services to taxonomists for standard genome sequencing and annotation.</title>
        <authorList>
            <consortium name="The Broad Institute Genomics Platform"/>
            <consortium name="The Broad Institute Genome Sequencing Center for Infectious Disease"/>
            <person name="Wu L."/>
            <person name="Ma J."/>
        </authorList>
    </citation>
    <scope>NUCLEOTIDE SEQUENCE [LARGE SCALE GENOMIC DNA]</scope>
    <source>
        <strain evidence="4">KCTC 12907</strain>
    </source>
</reference>
<dbReference type="SMART" id="SM00934">
    <property type="entry name" value="OMPdecase"/>
    <property type="match status" value="1"/>
</dbReference>
<dbReference type="Proteomes" id="UP001596378">
    <property type="component" value="Unassembled WGS sequence"/>
</dbReference>
<dbReference type="InterPro" id="IPR001754">
    <property type="entry name" value="OMPdeCOase_dom"/>
</dbReference>
<evidence type="ECO:0000256" key="1">
    <source>
        <dbReference type="ARBA" id="ARBA00023239"/>
    </source>
</evidence>
<dbReference type="SUPFAM" id="SSF51366">
    <property type="entry name" value="Ribulose-phoshate binding barrel"/>
    <property type="match status" value="1"/>
</dbReference>
<sequence>MRKPWVQVAVDTLNVDKAREYTAIALQAGADWIEAGTPLIYYEGVPVIGRMVEFSGDVPVVADFKAQDGVYKYFAEAARLGAKVATVLAQMNDGSVKEAVRAGKEHGIQVCADLFSVPADRLVQRAKEVEALGVDYVLKHYGIDESKHYPERKCADGVKELAAAVGIPIGVSTFGIEDALEALAAGASFIVQGEPILSSDNALEKLTSFIATVKSASRS</sequence>
<dbReference type="EMBL" id="JBHTAI010000020">
    <property type="protein sequence ID" value="MFC7152098.1"/>
    <property type="molecule type" value="Genomic_DNA"/>
</dbReference>
<dbReference type="InterPro" id="IPR013785">
    <property type="entry name" value="Aldolase_TIM"/>
</dbReference>
<dbReference type="InterPro" id="IPR011060">
    <property type="entry name" value="RibuloseP-bd_barrel"/>
</dbReference>
<protein>
    <submittedName>
        <fullName evidence="3">Orotidine 5'-phosphate decarboxylase / HUMPS family protein</fullName>
        <ecNumber evidence="3">4.1.1.23</ecNumber>
    </submittedName>
</protein>
<dbReference type="Pfam" id="PF00215">
    <property type="entry name" value="OMPdecase"/>
    <property type="match status" value="1"/>
</dbReference>
<comment type="caution">
    <text evidence="3">The sequence shown here is derived from an EMBL/GenBank/DDBJ whole genome shotgun (WGS) entry which is preliminary data.</text>
</comment>
<dbReference type="EC" id="4.1.1.23" evidence="3"/>
<dbReference type="RefSeq" id="WP_378048525.1">
    <property type="nucleotide sequence ID" value="NZ_JBHMDN010000017.1"/>
</dbReference>
<gene>
    <name evidence="3" type="ORF">ACFQMJ_26500</name>
</gene>
<evidence type="ECO:0000259" key="2">
    <source>
        <dbReference type="SMART" id="SM00934"/>
    </source>
</evidence>
<keyword evidence="4" id="KW-1185">Reference proteome</keyword>
<feature type="domain" description="Orotidine 5'-phosphate decarboxylase" evidence="2">
    <location>
        <begin position="5"/>
        <end position="209"/>
    </location>
</feature>
<evidence type="ECO:0000313" key="4">
    <source>
        <dbReference type="Proteomes" id="UP001596378"/>
    </source>
</evidence>
<keyword evidence="1 3" id="KW-0456">Lyase</keyword>
<dbReference type="PANTHER" id="PTHR35039:SF3">
    <property type="entry name" value="3-KETO-L-GULONATE-6-PHOSPHATE DECARBOXYLASE SGBH-RELATED"/>
    <property type="match status" value="1"/>
</dbReference>
<name>A0ABW2FJZ9_9BACL</name>
<dbReference type="PANTHER" id="PTHR35039">
    <property type="entry name" value="3-KETO-L-GULONATE-6-PHOSPHATE DECARBOXYLASE SGBH-RELATED"/>
    <property type="match status" value="1"/>
</dbReference>
<dbReference type="Gene3D" id="3.20.20.70">
    <property type="entry name" value="Aldolase class I"/>
    <property type="match status" value="1"/>
</dbReference>
<accession>A0ABW2FJZ9</accession>
<organism evidence="3 4">
    <name type="scientific">Cohnella cellulosilytica</name>
    <dbReference type="NCBI Taxonomy" id="986710"/>
    <lineage>
        <taxon>Bacteria</taxon>
        <taxon>Bacillati</taxon>
        <taxon>Bacillota</taxon>
        <taxon>Bacilli</taxon>
        <taxon>Bacillales</taxon>
        <taxon>Paenibacillaceae</taxon>
        <taxon>Cohnella</taxon>
    </lineage>
</organism>
<evidence type="ECO:0000313" key="3">
    <source>
        <dbReference type="EMBL" id="MFC7152098.1"/>
    </source>
</evidence>
<proteinExistence type="predicted"/>